<name>A0A0S7BBK9_9CHLR</name>
<evidence type="ECO:0000256" key="2">
    <source>
        <dbReference type="SAM" id="Phobius"/>
    </source>
</evidence>
<gene>
    <name evidence="3" type="ORF">LARV_02981</name>
</gene>
<accession>A0A0S7BBK9</accession>
<feature type="transmembrane region" description="Helical" evidence="2">
    <location>
        <begin position="45"/>
        <end position="63"/>
    </location>
</feature>
<evidence type="ECO:0000313" key="3">
    <source>
        <dbReference type="EMBL" id="GAP15199.1"/>
    </source>
</evidence>
<organism evidence="3">
    <name type="scientific">Longilinea arvoryzae</name>
    <dbReference type="NCBI Taxonomy" id="360412"/>
    <lineage>
        <taxon>Bacteria</taxon>
        <taxon>Bacillati</taxon>
        <taxon>Chloroflexota</taxon>
        <taxon>Anaerolineae</taxon>
        <taxon>Anaerolineales</taxon>
        <taxon>Anaerolineaceae</taxon>
        <taxon>Longilinea</taxon>
    </lineage>
</organism>
<feature type="region of interest" description="Disordered" evidence="1">
    <location>
        <begin position="388"/>
        <end position="409"/>
    </location>
</feature>
<reference evidence="3" key="1">
    <citation type="submission" date="2015-07" db="EMBL/GenBank/DDBJ databases">
        <title>Draft Genome Sequences of Anaerolinea thermolimosa IMO-1, Bellilinea caldifistulae GOMI-1, Leptolinea tardivitalis YMTK-2, Levilinea saccharolytica KIBI-1,Longilinea arvoryzae KOME-1, Previously Described as Members of the Anaerolineaceae (Chloroflexi).</title>
        <authorList>
            <person name="Sekiguchi Y."/>
            <person name="Ohashi A."/>
            <person name="Matsuura N."/>
            <person name="Tourlousse M.D."/>
        </authorList>
    </citation>
    <scope>NUCLEOTIDE SEQUENCE [LARGE SCALE GENOMIC DNA]</scope>
    <source>
        <strain evidence="3">KOME-1</strain>
    </source>
</reference>
<keyword evidence="2" id="KW-0472">Membrane</keyword>
<evidence type="ECO:0000313" key="4">
    <source>
        <dbReference type="Proteomes" id="UP000055060"/>
    </source>
</evidence>
<dbReference type="AlphaFoldDB" id="A0A0S7BBK9"/>
<feature type="transmembrane region" description="Helical" evidence="2">
    <location>
        <begin position="108"/>
        <end position="127"/>
    </location>
</feature>
<dbReference type="OrthoDB" id="162132at2"/>
<sequence length="598" mass="68121">MTNENDSIPSTSTPDSAHSDSVAQAFELAITRIFALNQAGGQFRGAVFSILVVATWIITAFWYHSWSDDSVRLLHLALDPASSPAALLLVSIDHFLGFFLARETVSRLITLFLPVWLAHEIAAIYLMDIFELPNSSIGREFISRTAFASSEMHTLVIDSEALTVKQENSPAIRIGGPCRVQVNVEFAAVFEKINGAFHPISPNLRIQWHSKSFRQRFTEFLARYFPSLLGASPETAKKLLGPNGTLGTPEYLPAVSTLEGFERLRRIIDLRDQTAHFDVDARTSDGIHISVKGLRLIFSVWRGVDQGTLGRPYPFRRQAVYWLTYQTVGGERWSLAMQNLVREELIRYISERTLGELLAAIGEPEIQRQLALEGAVQRRIWSHRRRARSLRMGQKPQLPRRPQNYHKPIPLPYREHKHARRPRFQHFFSPISGQLPVAPNFVPRPQLSNFFREFASGFPARARMHGVRLEWIDIGSFTTNEQVILNQHVEAWRMTAENLTRSSSRVLAELHRQSCNQEISRLLQSKPILSFIQLQEQKVSADDTIFELIGMYSAVLKSARENLLKKRKPIPASLENALSIIRRYQAEEYKSKRGHTIS</sequence>
<dbReference type="RefSeq" id="WP_075074389.1">
    <property type="nucleotide sequence ID" value="NZ_DF967972.1"/>
</dbReference>
<keyword evidence="2" id="KW-0812">Transmembrane</keyword>
<protein>
    <submittedName>
        <fullName evidence="3">Uncharacterized protein</fullName>
    </submittedName>
</protein>
<keyword evidence="4" id="KW-1185">Reference proteome</keyword>
<evidence type="ECO:0000256" key="1">
    <source>
        <dbReference type="SAM" id="MobiDB-lite"/>
    </source>
</evidence>
<keyword evidence="2" id="KW-1133">Transmembrane helix</keyword>
<proteinExistence type="predicted"/>
<feature type="transmembrane region" description="Helical" evidence="2">
    <location>
        <begin position="83"/>
        <end position="101"/>
    </location>
</feature>
<dbReference type="Proteomes" id="UP000055060">
    <property type="component" value="Unassembled WGS sequence"/>
</dbReference>
<dbReference type="EMBL" id="DF967972">
    <property type="protein sequence ID" value="GAP15199.1"/>
    <property type="molecule type" value="Genomic_DNA"/>
</dbReference>